<dbReference type="EMBL" id="WHPF01000005">
    <property type="protein sequence ID" value="NNV55335.1"/>
    <property type="molecule type" value="Genomic_DNA"/>
</dbReference>
<dbReference type="PANTHER" id="PTHR28283:SF1">
    <property type="entry name" value="3',5'-CYCLIC-NUCLEOTIDE PHOSPHODIESTERASE 1"/>
    <property type="match status" value="1"/>
</dbReference>
<dbReference type="InterPro" id="IPR036866">
    <property type="entry name" value="RibonucZ/Hydroxyglut_hydro"/>
</dbReference>
<dbReference type="InterPro" id="IPR024225">
    <property type="entry name" value="cAMP-PdiesteraseII_CS"/>
</dbReference>
<dbReference type="PANTHER" id="PTHR28283">
    <property type="entry name" value="3',5'-CYCLIC-NUCLEOTIDE PHOSPHODIESTERASE 1"/>
    <property type="match status" value="1"/>
</dbReference>
<dbReference type="GO" id="GO:0004115">
    <property type="term" value="F:3',5'-cyclic-AMP phosphodiesterase activity"/>
    <property type="evidence" value="ECO:0007669"/>
    <property type="project" value="UniProtKB-UniRule"/>
</dbReference>
<accession>A0A8J8FC70</accession>
<dbReference type="GO" id="GO:0047555">
    <property type="term" value="F:3',5'-cyclic-GMP phosphodiesterase activity"/>
    <property type="evidence" value="ECO:0007669"/>
    <property type="project" value="TreeGrafter"/>
</dbReference>
<dbReference type="AlphaFoldDB" id="A0A8J8FC70"/>
<dbReference type="GO" id="GO:1902660">
    <property type="term" value="P:negative regulation of glucose mediated signaling pathway"/>
    <property type="evidence" value="ECO:0007669"/>
    <property type="project" value="TreeGrafter"/>
</dbReference>
<gene>
    <name evidence="5" type="ORF">GD597_07690</name>
</gene>
<dbReference type="CDD" id="cd07735">
    <property type="entry name" value="class_II_PDE_MBL-fold"/>
    <property type="match status" value="1"/>
</dbReference>
<evidence type="ECO:0000256" key="2">
    <source>
        <dbReference type="ARBA" id="ARBA00023149"/>
    </source>
</evidence>
<evidence type="ECO:0000256" key="1">
    <source>
        <dbReference type="ARBA" id="ARBA00022801"/>
    </source>
</evidence>
<dbReference type="Proteomes" id="UP000598971">
    <property type="component" value="Unassembled WGS sequence"/>
</dbReference>
<dbReference type="PIRSF" id="PIRSF000962">
    <property type="entry name" value="Cyc_nuc_PDEase"/>
    <property type="match status" value="1"/>
</dbReference>
<dbReference type="Pfam" id="PF02112">
    <property type="entry name" value="PDEase_II"/>
    <property type="match status" value="1"/>
</dbReference>
<reference evidence="5" key="1">
    <citation type="submission" date="2019-10" db="EMBL/GenBank/DDBJ databases">
        <title>Draft genome sequence of Panacibacter sp. KCS-6.</title>
        <authorList>
            <person name="Yim K.J."/>
        </authorList>
    </citation>
    <scope>NUCLEOTIDE SEQUENCE</scope>
    <source>
        <strain evidence="5">KCS-6</strain>
    </source>
</reference>
<dbReference type="PROSITE" id="PS00607">
    <property type="entry name" value="PDEASE_II"/>
    <property type="match status" value="1"/>
</dbReference>
<protein>
    <submittedName>
        <fullName evidence="5">3',5'-cyclic-nucleotide phosphodiesterase</fullName>
    </submittedName>
</protein>
<sequence length="313" mass="34019">MVLFVLFLATGAQAQNNTGNPFKVIPLGVLGGADESNLSCYMIGVNGTNNYVCMDGGTVYAGIAKGISNGVFTGNAADVLKQQIKGFCISHAHLDHVAGLIINSPDDSSKNIYGMPYCLDILKSHYFTWKNWANFTDDGDKPALKKYHYVPMAADSTIAVSGTNMNVTAFPLSHGNPYQSTAFLLQYQHNAILYLGDTGADSIEKAPNLSLLWQKVAPLIISHQLKAIFIEVSFANEQPTNKLFGHLTPALLMQEMQSLSTITGKAALNNFPIVITHMKPVGNAEQRIQEQLLQSNTLALQLVFPQQAVPLEF</sequence>
<dbReference type="GO" id="GO:0006198">
    <property type="term" value="P:cAMP catabolic process"/>
    <property type="evidence" value="ECO:0007669"/>
    <property type="project" value="UniProtKB-UniRule"/>
</dbReference>
<dbReference type="Gene3D" id="3.60.15.10">
    <property type="entry name" value="Ribonuclease Z/Hydroxyacylglutathione hydrolase-like"/>
    <property type="match status" value="1"/>
</dbReference>
<dbReference type="PRINTS" id="PR00388">
    <property type="entry name" value="PDIESTERASE2"/>
</dbReference>
<evidence type="ECO:0000256" key="3">
    <source>
        <dbReference type="ARBA" id="ARBA00025762"/>
    </source>
</evidence>
<name>A0A8J8FC70_9BACT</name>
<keyword evidence="2 4" id="KW-0114">cAMP</keyword>
<comment type="caution">
    <text evidence="5">The sequence shown here is derived from an EMBL/GenBank/DDBJ whole genome shotgun (WGS) entry which is preliminary data.</text>
</comment>
<keyword evidence="1 4" id="KW-0378">Hydrolase</keyword>
<evidence type="ECO:0000256" key="4">
    <source>
        <dbReference type="PIRNR" id="PIRNR000962"/>
    </source>
</evidence>
<keyword evidence="6" id="KW-1185">Reference proteome</keyword>
<comment type="similarity">
    <text evidence="3 4">Belongs to the cyclic nucleotide phosphodiesterase class-II family.</text>
</comment>
<dbReference type="InterPro" id="IPR000396">
    <property type="entry name" value="Pdiesterase2"/>
</dbReference>
<evidence type="ECO:0000313" key="5">
    <source>
        <dbReference type="EMBL" id="NNV55335.1"/>
    </source>
</evidence>
<organism evidence="5 6">
    <name type="scientific">Limnovirga soli</name>
    <dbReference type="NCBI Taxonomy" id="2656915"/>
    <lineage>
        <taxon>Bacteria</taxon>
        <taxon>Pseudomonadati</taxon>
        <taxon>Bacteroidota</taxon>
        <taxon>Chitinophagia</taxon>
        <taxon>Chitinophagales</taxon>
        <taxon>Chitinophagaceae</taxon>
        <taxon>Limnovirga</taxon>
    </lineage>
</organism>
<proteinExistence type="inferred from homology"/>
<evidence type="ECO:0000313" key="6">
    <source>
        <dbReference type="Proteomes" id="UP000598971"/>
    </source>
</evidence>
<dbReference type="SUPFAM" id="SSF56281">
    <property type="entry name" value="Metallo-hydrolase/oxidoreductase"/>
    <property type="match status" value="1"/>
</dbReference>